<name>A0A4Y7RLC0_9FIRM</name>
<keyword evidence="2" id="KW-1185">Reference proteome</keyword>
<sequence>MYPQTHVYFAEAILGYKSDPVSLGSVLPDMLIGEHFNHCEAHCKGVEIYNFLTKNHALQDFGQAVLTHGFTPEGLDYYGDEKYLDYEKGYSFEKARPFVQKTIEACRIPPEMGWWKAHNIIEMGVELIVGSAGHYNEQLKSAFTNHALVSEVSEMLQDLWKDKNLRFSGRVKTFTGFIELEKPGVESLAQKYKVQMQYKHKVEIDTKKVADLIYKAAEAVSTDLQHFFQNTSALVKDNLKSLTKP</sequence>
<accession>A0A4Y7RLC0</accession>
<dbReference type="AlphaFoldDB" id="A0A4Y7RLC0"/>
<organism evidence="1 2">
    <name type="scientific">Pelotomaculum propionicicum</name>
    <dbReference type="NCBI Taxonomy" id="258475"/>
    <lineage>
        <taxon>Bacteria</taxon>
        <taxon>Bacillati</taxon>
        <taxon>Bacillota</taxon>
        <taxon>Clostridia</taxon>
        <taxon>Eubacteriales</taxon>
        <taxon>Desulfotomaculaceae</taxon>
        <taxon>Pelotomaculum</taxon>
    </lineage>
</organism>
<dbReference type="EMBL" id="QFFZ01000044">
    <property type="protein sequence ID" value="TEB09539.1"/>
    <property type="molecule type" value="Genomic_DNA"/>
</dbReference>
<dbReference type="RefSeq" id="WP_134214836.1">
    <property type="nucleotide sequence ID" value="NZ_QFFZ01000044.1"/>
</dbReference>
<evidence type="ECO:0000313" key="1">
    <source>
        <dbReference type="EMBL" id="TEB09539.1"/>
    </source>
</evidence>
<reference evidence="1 2" key="1">
    <citation type="journal article" date="2018" name="Environ. Microbiol.">
        <title>Novel energy conservation strategies and behaviour of Pelotomaculum schinkii driving syntrophic propionate catabolism.</title>
        <authorList>
            <person name="Hidalgo-Ahumada C.A.P."/>
            <person name="Nobu M.K."/>
            <person name="Narihiro T."/>
            <person name="Tamaki H."/>
            <person name="Liu W.T."/>
            <person name="Kamagata Y."/>
            <person name="Stams A.J.M."/>
            <person name="Imachi H."/>
            <person name="Sousa D.Z."/>
        </authorList>
    </citation>
    <scope>NUCLEOTIDE SEQUENCE [LARGE SCALE GENOMIC DNA]</scope>
    <source>
        <strain evidence="1 2">MGP</strain>
    </source>
</reference>
<dbReference type="OrthoDB" id="1806528at2"/>
<evidence type="ECO:0000313" key="2">
    <source>
        <dbReference type="Proteomes" id="UP000297597"/>
    </source>
</evidence>
<gene>
    <name evidence="1" type="ORF">Pmgp_03034</name>
</gene>
<proteinExistence type="predicted"/>
<protein>
    <submittedName>
        <fullName evidence="1">Uncharacterized protein</fullName>
    </submittedName>
</protein>
<comment type="caution">
    <text evidence="1">The sequence shown here is derived from an EMBL/GenBank/DDBJ whole genome shotgun (WGS) entry which is preliminary data.</text>
</comment>
<dbReference type="Proteomes" id="UP000297597">
    <property type="component" value="Unassembled WGS sequence"/>
</dbReference>